<dbReference type="EMBL" id="JXTB01000069">
    <property type="protein sequence ID" value="PON67692.1"/>
    <property type="molecule type" value="Genomic_DNA"/>
</dbReference>
<dbReference type="Pfam" id="PF00083">
    <property type="entry name" value="Sugar_tr"/>
    <property type="match status" value="2"/>
</dbReference>
<comment type="subcellular location">
    <subcellularLocation>
        <location evidence="1">Membrane</location>
        <topology evidence="1">Multi-pass membrane protein</topology>
    </subcellularLocation>
</comment>
<proteinExistence type="inferred from homology"/>
<evidence type="ECO:0000256" key="3">
    <source>
        <dbReference type="ARBA" id="ARBA00022448"/>
    </source>
</evidence>
<dbReference type="GO" id="GO:0015144">
    <property type="term" value="F:carbohydrate transmembrane transporter activity"/>
    <property type="evidence" value="ECO:0007669"/>
    <property type="project" value="InterPro"/>
</dbReference>
<keyword evidence="3" id="KW-0813">Transport</keyword>
<dbReference type="AlphaFoldDB" id="A0A2P5D334"/>
<keyword evidence="5 8" id="KW-1133">Transmembrane helix</keyword>
<feature type="transmembrane region" description="Helical" evidence="8">
    <location>
        <begin position="139"/>
        <end position="162"/>
    </location>
</feature>
<evidence type="ECO:0000256" key="5">
    <source>
        <dbReference type="ARBA" id="ARBA00022989"/>
    </source>
</evidence>
<keyword evidence="4 8" id="KW-0812">Transmembrane</keyword>
<dbReference type="SUPFAM" id="SSF103473">
    <property type="entry name" value="MFS general substrate transporter"/>
    <property type="match status" value="2"/>
</dbReference>
<dbReference type="PANTHER" id="PTHR23500">
    <property type="entry name" value="SOLUTE CARRIER FAMILY 2, FACILITATED GLUCOSE TRANSPORTER"/>
    <property type="match status" value="1"/>
</dbReference>
<gene>
    <name evidence="9" type="ORF">PanWU01x14_101160</name>
</gene>
<evidence type="ECO:0000256" key="7">
    <source>
        <dbReference type="SAM" id="Coils"/>
    </source>
</evidence>
<evidence type="ECO:0000256" key="4">
    <source>
        <dbReference type="ARBA" id="ARBA00022692"/>
    </source>
</evidence>
<evidence type="ECO:0000256" key="8">
    <source>
        <dbReference type="SAM" id="Phobius"/>
    </source>
</evidence>
<feature type="transmembrane region" description="Helical" evidence="8">
    <location>
        <begin position="316"/>
        <end position="337"/>
    </location>
</feature>
<feature type="transmembrane region" description="Helical" evidence="8">
    <location>
        <begin position="64"/>
        <end position="80"/>
    </location>
</feature>
<keyword evidence="10" id="KW-1185">Reference proteome</keyword>
<dbReference type="OrthoDB" id="6339427at2759"/>
<dbReference type="PANTHER" id="PTHR23500:SF424">
    <property type="entry name" value="POLYOL TRANSPORTER 5"/>
    <property type="match status" value="1"/>
</dbReference>
<feature type="transmembrane region" description="Helical" evidence="8">
    <location>
        <begin position="285"/>
        <end position="304"/>
    </location>
</feature>
<dbReference type="PROSITE" id="PS00216">
    <property type="entry name" value="SUGAR_TRANSPORT_1"/>
    <property type="match status" value="1"/>
</dbReference>
<dbReference type="InterPro" id="IPR045262">
    <property type="entry name" value="STP/PLT_plant"/>
</dbReference>
<organism evidence="9 10">
    <name type="scientific">Parasponia andersonii</name>
    <name type="common">Sponia andersonii</name>
    <dbReference type="NCBI Taxonomy" id="3476"/>
    <lineage>
        <taxon>Eukaryota</taxon>
        <taxon>Viridiplantae</taxon>
        <taxon>Streptophyta</taxon>
        <taxon>Embryophyta</taxon>
        <taxon>Tracheophyta</taxon>
        <taxon>Spermatophyta</taxon>
        <taxon>Magnoliopsida</taxon>
        <taxon>eudicotyledons</taxon>
        <taxon>Gunneridae</taxon>
        <taxon>Pentapetalae</taxon>
        <taxon>rosids</taxon>
        <taxon>fabids</taxon>
        <taxon>Rosales</taxon>
        <taxon>Cannabaceae</taxon>
        <taxon>Parasponia</taxon>
    </lineage>
</organism>
<feature type="transmembrane region" description="Helical" evidence="8">
    <location>
        <begin position="110"/>
        <end position="133"/>
    </location>
</feature>
<evidence type="ECO:0000256" key="6">
    <source>
        <dbReference type="ARBA" id="ARBA00023136"/>
    </source>
</evidence>
<dbReference type="InterPro" id="IPR005828">
    <property type="entry name" value="MFS_sugar_transport-like"/>
</dbReference>
<sequence length="395" mass="42274">MLNDVALKAKHAGIWTTTATDPFTADLHFGDGRLLLLYSFILIFVYPIASLASGGTSNWIGRRYTLLLSLLLFFLGSLIATLARNSAVFLLGHFFVDTVLGYTRPIRSGGFLASFVEIFAAVGILLGEISAYFCSNGNLSWRVMFGLGTIPLFLLSLSVIAFPESPYWLVSGGKLGEAKRVLTKTSENAEAAETRLATLKSAAGVPEHCSNDVVSPPKPALIAAVGLNFFRHGRSRRPGFPSSGVGTGGDQEREGDLARNNIRPIDPHLVLTAGFSVDKMGRRPLLLASVVGVIPSLVVLGLDLGPCYHPSLKMNWAVALSLATSLSFHAFFSIGLGRITWIYNSEMFPPYAQGESVGTAATAIDEADPATAIEAPESVDHVAQSEAFINTNLKI</sequence>
<feature type="coiled-coil region" evidence="7">
    <location>
        <begin position="175"/>
        <end position="202"/>
    </location>
</feature>
<accession>A0A2P5D334</accession>
<name>A0A2P5D334_PARAD</name>
<dbReference type="GO" id="GO:0016020">
    <property type="term" value="C:membrane"/>
    <property type="evidence" value="ECO:0007669"/>
    <property type="project" value="UniProtKB-SubCell"/>
</dbReference>
<keyword evidence="7" id="KW-0175">Coiled coil</keyword>
<reference evidence="10" key="1">
    <citation type="submission" date="2016-06" db="EMBL/GenBank/DDBJ databases">
        <title>Parallel loss of symbiosis genes in relatives of nitrogen-fixing non-legume Parasponia.</title>
        <authorList>
            <person name="Van Velzen R."/>
            <person name="Holmer R."/>
            <person name="Bu F."/>
            <person name="Rutten L."/>
            <person name="Van Zeijl A."/>
            <person name="Liu W."/>
            <person name="Santuari L."/>
            <person name="Cao Q."/>
            <person name="Sharma T."/>
            <person name="Shen D."/>
            <person name="Roswanjaya Y."/>
            <person name="Wardhani T."/>
            <person name="Kalhor M.S."/>
            <person name="Jansen J."/>
            <person name="Van den Hoogen J."/>
            <person name="Gungor B."/>
            <person name="Hartog M."/>
            <person name="Hontelez J."/>
            <person name="Verver J."/>
            <person name="Yang W.-C."/>
            <person name="Schijlen E."/>
            <person name="Repin R."/>
            <person name="Schilthuizen M."/>
            <person name="Schranz E."/>
            <person name="Heidstra R."/>
            <person name="Miyata K."/>
            <person name="Fedorova E."/>
            <person name="Kohlen W."/>
            <person name="Bisseling T."/>
            <person name="Smit S."/>
            <person name="Geurts R."/>
        </authorList>
    </citation>
    <scope>NUCLEOTIDE SEQUENCE [LARGE SCALE GENOMIC DNA]</scope>
    <source>
        <strain evidence="10">cv. WU1-14</strain>
    </source>
</reference>
<evidence type="ECO:0000256" key="2">
    <source>
        <dbReference type="ARBA" id="ARBA00010992"/>
    </source>
</evidence>
<evidence type="ECO:0000313" key="9">
    <source>
        <dbReference type="EMBL" id="PON67692.1"/>
    </source>
</evidence>
<feature type="transmembrane region" description="Helical" evidence="8">
    <location>
        <begin position="35"/>
        <end position="52"/>
    </location>
</feature>
<dbReference type="InterPro" id="IPR005829">
    <property type="entry name" value="Sugar_transporter_CS"/>
</dbReference>
<keyword evidence="9" id="KW-0762">Sugar transport</keyword>
<comment type="caution">
    <text evidence="9">The sequence shown here is derived from an EMBL/GenBank/DDBJ whole genome shotgun (WGS) entry which is preliminary data.</text>
</comment>
<evidence type="ECO:0000256" key="1">
    <source>
        <dbReference type="ARBA" id="ARBA00004141"/>
    </source>
</evidence>
<evidence type="ECO:0000313" key="10">
    <source>
        <dbReference type="Proteomes" id="UP000237105"/>
    </source>
</evidence>
<comment type="similarity">
    <text evidence="2">Belongs to the major facilitator superfamily. Sugar transporter (TC 2.A.1.1) family.</text>
</comment>
<dbReference type="Gene3D" id="1.20.1250.20">
    <property type="entry name" value="MFS general substrate transporter like domains"/>
    <property type="match status" value="2"/>
</dbReference>
<keyword evidence="6 8" id="KW-0472">Membrane</keyword>
<dbReference type="STRING" id="3476.A0A2P5D334"/>
<protein>
    <submittedName>
        <fullName evidence="9">Major facilitator, sugar transporter-like</fullName>
    </submittedName>
</protein>
<dbReference type="Proteomes" id="UP000237105">
    <property type="component" value="Unassembled WGS sequence"/>
</dbReference>
<dbReference type="InterPro" id="IPR036259">
    <property type="entry name" value="MFS_trans_sf"/>
</dbReference>